<protein>
    <submittedName>
        <fullName evidence="1">Uncharacterized protein</fullName>
    </submittedName>
</protein>
<keyword evidence="2" id="KW-1185">Reference proteome</keyword>
<comment type="caution">
    <text evidence="1">The sequence shown here is derived from an EMBL/GenBank/DDBJ whole genome shotgun (WGS) entry which is preliminary data.</text>
</comment>
<evidence type="ECO:0000313" key="2">
    <source>
        <dbReference type="Proteomes" id="UP000735302"/>
    </source>
</evidence>
<accession>A0AAV4B146</accession>
<dbReference type="Proteomes" id="UP000735302">
    <property type="component" value="Unassembled WGS sequence"/>
</dbReference>
<reference evidence="1 2" key="1">
    <citation type="journal article" date="2021" name="Elife">
        <title>Chloroplast acquisition without the gene transfer in kleptoplastic sea slugs, Plakobranchus ocellatus.</title>
        <authorList>
            <person name="Maeda T."/>
            <person name="Takahashi S."/>
            <person name="Yoshida T."/>
            <person name="Shimamura S."/>
            <person name="Takaki Y."/>
            <person name="Nagai Y."/>
            <person name="Toyoda A."/>
            <person name="Suzuki Y."/>
            <person name="Arimoto A."/>
            <person name="Ishii H."/>
            <person name="Satoh N."/>
            <person name="Nishiyama T."/>
            <person name="Hasebe M."/>
            <person name="Maruyama T."/>
            <person name="Minagawa J."/>
            <person name="Obokata J."/>
            <person name="Shigenobu S."/>
        </authorList>
    </citation>
    <scope>NUCLEOTIDE SEQUENCE [LARGE SCALE GENOMIC DNA]</scope>
</reference>
<gene>
    <name evidence="1" type="ORF">PoB_003906100</name>
</gene>
<organism evidence="1 2">
    <name type="scientific">Plakobranchus ocellatus</name>
    <dbReference type="NCBI Taxonomy" id="259542"/>
    <lineage>
        <taxon>Eukaryota</taxon>
        <taxon>Metazoa</taxon>
        <taxon>Spiralia</taxon>
        <taxon>Lophotrochozoa</taxon>
        <taxon>Mollusca</taxon>
        <taxon>Gastropoda</taxon>
        <taxon>Heterobranchia</taxon>
        <taxon>Euthyneura</taxon>
        <taxon>Panpulmonata</taxon>
        <taxon>Sacoglossa</taxon>
        <taxon>Placobranchoidea</taxon>
        <taxon>Plakobranchidae</taxon>
        <taxon>Plakobranchus</taxon>
    </lineage>
</organism>
<sequence>MTQYPGGVYSYRYTNTQLTQPQTITPVPQGMYNQCCTNTQLTASNHNHHDTISQGVYNHRYTDTQVTRPQPITTMTQYPRACTITATLTHKSLGLKP</sequence>
<dbReference type="EMBL" id="BLXT01004434">
    <property type="protein sequence ID" value="GFO12556.1"/>
    <property type="molecule type" value="Genomic_DNA"/>
</dbReference>
<evidence type="ECO:0000313" key="1">
    <source>
        <dbReference type="EMBL" id="GFO12556.1"/>
    </source>
</evidence>
<proteinExistence type="predicted"/>
<dbReference type="AlphaFoldDB" id="A0AAV4B146"/>
<name>A0AAV4B146_9GAST</name>